<protein>
    <submittedName>
        <fullName evidence="1">Uncharacterized protein</fullName>
    </submittedName>
</protein>
<reference evidence="1 2" key="1">
    <citation type="submission" date="2016-10" db="EMBL/GenBank/DDBJ databases">
        <title>The genome sequence of Colletotrichum fioriniae PJ7.</title>
        <authorList>
            <person name="Baroncelli R."/>
        </authorList>
    </citation>
    <scope>NUCLEOTIDE SEQUENCE [LARGE SCALE GENOMIC DNA]</scope>
    <source>
        <strain evidence="1 2">Tom-12</strain>
    </source>
</reference>
<keyword evidence="2" id="KW-1185">Reference proteome</keyword>
<evidence type="ECO:0000313" key="2">
    <source>
        <dbReference type="Proteomes" id="UP001227543"/>
    </source>
</evidence>
<dbReference type="EMBL" id="MLFU01000270">
    <property type="protein sequence ID" value="KAK1470281.1"/>
    <property type="molecule type" value="Genomic_DNA"/>
</dbReference>
<evidence type="ECO:0000313" key="1">
    <source>
        <dbReference type="EMBL" id="KAK1470281.1"/>
    </source>
</evidence>
<gene>
    <name evidence="1" type="ORF">CTAM01_16850</name>
</gene>
<proteinExistence type="predicted"/>
<accession>A0ABQ9QHC1</accession>
<name>A0ABQ9QHC1_9PEZI</name>
<sequence>MAKMNQLLSGDEAAKDEVMRLVYWNYYKKIMNGIERLSPISGPNGGLQWYDRLSKKVLALFKAVRMHPE</sequence>
<comment type="caution">
    <text evidence="1">The sequence shown here is derived from an EMBL/GenBank/DDBJ whole genome shotgun (WGS) entry which is preliminary data.</text>
</comment>
<dbReference type="Proteomes" id="UP001227543">
    <property type="component" value="Unassembled WGS sequence"/>
</dbReference>
<dbReference type="RefSeq" id="XP_060372584.1">
    <property type="nucleotide sequence ID" value="XM_060532842.1"/>
</dbReference>
<organism evidence="1 2">
    <name type="scientific">Colletotrichum tamarilloi</name>
    <dbReference type="NCBI Taxonomy" id="1209934"/>
    <lineage>
        <taxon>Eukaryota</taxon>
        <taxon>Fungi</taxon>
        <taxon>Dikarya</taxon>
        <taxon>Ascomycota</taxon>
        <taxon>Pezizomycotina</taxon>
        <taxon>Sordariomycetes</taxon>
        <taxon>Hypocreomycetidae</taxon>
        <taxon>Glomerellales</taxon>
        <taxon>Glomerellaceae</taxon>
        <taxon>Colletotrichum</taxon>
        <taxon>Colletotrichum acutatum species complex</taxon>
    </lineage>
</organism>
<dbReference type="GeneID" id="85417080"/>